<accession>B4IXB8</accession>
<name>B4IXB8_DROGR</name>
<dbReference type="InParanoid" id="B4IXB8"/>
<dbReference type="Gene3D" id="1.10.20.10">
    <property type="entry name" value="Histone, subunit A"/>
    <property type="match status" value="1"/>
</dbReference>
<evidence type="ECO:0000256" key="2">
    <source>
        <dbReference type="ARBA" id="ARBA00008767"/>
    </source>
</evidence>
<evidence type="ECO:0000256" key="5">
    <source>
        <dbReference type="ARBA" id="ARBA00023163"/>
    </source>
</evidence>
<dbReference type="HOGENOM" id="CLU_1002113_0_0_1"/>
<organism evidence="10">
    <name type="scientific">Drosophila grimshawi</name>
    <name type="common">Hawaiian fruit fly</name>
    <name type="synonym">Idiomyia grimshawi</name>
    <dbReference type="NCBI Taxonomy" id="7222"/>
    <lineage>
        <taxon>Eukaryota</taxon>
        <taxon>Metazoa</taxon>
        <taxon>Ecdysozoa</taxon>
        <taxon>Arthropoda</taxon>
        <taxon>Hexapoda</taxon>
        <taxon>Insecta</taxon>
        <taxon>Pterygota</taxon>
        <taxon>Neoptera</taxon>
        <taxon>Endopterygota</taxon>
        <taxon>Diptera</taxon>
        <taxon>Brachycera</taxon>
        <taxon>Muscomorpha</taxon>
        <taxon>Ephydroidea</taxon>
        <taxon>Drosophilidae</taxon>
        <taxon>Drosophila</taxon>
        <taxon>Hawaiian Drosophila</taxon>
    </lineage>
</organism>
<proteinExistence type="inferred from homology"/>
<evidence type="ECO:0000313" key="9">
    <source>
        <dbReference type="EMBL" id="EDV97450.1"/>
    </source>
</evidence>
<dbReference type="InterPro" id="IPR009072">
    <property type="entry name" value="Histone-fold"/>
</dbReference>
<dbReference type="EMBL" id="CH916366">
    <property type="protein sequence ID" value="EDV97450.1"/>
    <property type="molecule type" value="Genomic_DNA"/>
</dbReference>
<protein>
    <recommendedName>
        <fullName evidence="3">Transcription initiation factor TFIID subunit 8</fullName>
    </recommendedName>
</protein>
<dbReference type="PANTHER" id="PTHR46469:SF1">
    <property type="entry name" value="TRANSCRIPTION INITIATION FACTOR TFIID SUBUNIT 8"/>
    <property type="match status" value="1"/>
</dbReference>
<dbReference type="STRING" id="7222.B4IXB8"/>
<dbReference type="InterPro" id="IPR019473">
    <property type="entry name" value="TFIID_su8_C"/>
</dbReference>
<keyword evidence="6" id="KW-0539">Nucleus</keyword>
<dbReference type="Proteomes" id="UP000001070">
    <property type="component" value="Unassembled WGS sequence"/>
</dbReference>
<dbReference type="GO" id="GO:0046982">
    <property type="term" value="F:protein heterodimerization activity"/>
    <property type="evidence" value="ECO:0007669"/>
    <property type="project" value="InterPro"/>
</dbReference>
<dbReference type="InterPro" id="IPR037818">
    <property type="entry name" value="TAF8"/>
</dbReference>
<dbReference type="GO" id="GO:0005669">
    <property type="term" value="C:transcription factor TFIID complex"/>
    <property type="evidence" value="ECO:0007669"/>
    <property type="project" value="InterPro"/>
</dbReference>
<dbReference type="GO" id="GO:0006367">
    <property type="term" value="P:transcription initiation at RNA polymerase II promoter"/>
    <property type="evidence" value="ECO:0007669"/>
    <property type="project" value="TreeGrafter"/>
</dbReference>
<keyword evidence="4" id="KW-0805">Transcription regulation</keyword>
<evidence type="ECO:0000259" key="8">
    <source>
        <dbReference type="Pfam" id="PF10406"/>
    </source>
</evidence>
<feature type="domain" description="Transcription factor TFIID subunit 8 C-terminal" evidence="8">
    <location>
        <begin position="126"/>
        <end position="174"/>
    </location>
</feature>
<feature type="region of interest" description="Disordered" evidence="7">
    <location>
        <begin position="211"/>
        <end position="251"/>
    </location>
</feature>
<evidence type="ECO:0000256" key="3">
    <source>
        <dbReference type="ARBA" id="ARBA00017307"/>
    </source>
</evidence>
<keyword evidence="10" id="KW-1185">Reference proteome</keyword>
<dbReference type="OrthoDB" id="2193813at2759"/>
<dbReference type="PANTHER" id="PTHR46469">
    <property type="entry name" value="TRANSCRIPTION INITIATION FACTOR TFIID SUBUNIT 8"/>
    <property type="match status" value="1"/>
</dbReference>
<evidence type="ECO:0000256" key="1">
    <source>
        <dbReference type="ARBA" id="ARBA00004123"/>
    </source>
</evidence>
<dbReference type="OMA" id="PCYFDVE"/>
<evidence type="ECO:0000256" key="4">
    <source>
        <dbReference type="ARBA" id="ARBA00023015"/>
    </source>
</evidence>
<dbReference type="CDD" id="cd00076">
    <property type="entry name" value="HFD_SF"/>
    <property type="match status" value="1"/>
</dbReference>
<dbReference type="AlphaFoldDB" id="B4IXB8"/>
<gene>
    <name evidence="9" type="primary">Dgri\GH14693</name>
    <name evidence="9" type="ORF">Dgri_GH14693</name>
</gene>
<dbReference type="PhylomeDB" id="B4IXB8"/>
<sequence length="251" mass="29007">MNPYEEALHQLVDHMLAEKNCKVGNQSVSDKLVELLQNKLREIAVTTSIGANLASRATPCYFDVERTFRLHRIHAADLWNVRNTKPKRPMRSVVLNRWPLETDDDDIHRMPLVHLSQLRGMRNERHIPKYMVPFPGLHAYRQTPFDICKDNSYATKRERRAQLHLDAQNALYGLSMRRQPNISLLSESTQDTTFLLPAARMPDLPAFLDALMPRDQGHDGNVLEDNEPENENALSNPFLRAPTNPEYRQLH</sequence>
<keyword evidence="5" id="KW-0804">Transcription</keyword>
<evidence type="ECO:0000256" key="7">
    <source>
        <dbReference type="SAM" id="MobiDB-lite"/>
    </source>
</evidence>
<evidence type="ECO:0000256" key="6">
    <source>
        <dbReference type="ARBA" id="ARBA00023242"/>
    </source>
</evidence>
<dbReference type="FunCoup" id="B4IXB8">
    <property type="interactions" value="35"/>
</dbReference>
<comment type="similarity">
    <text evidence="2">Belongs to the TAF8 family.</text>
</comment>
<reference evidence="9 10" key="1">
    <citation type="journal article" date="2007" name="Nature">
        <title>Evolution of genes and genomes on the Drosophila phylogeny.</title>
        <authorList>
            <consortium name="Drosophila 12 Genomes Consortium"/>
            <person name="Clark A.G."/>
            <person name="Eisen M.B."/>
            <person name="Smith D.R."/>
            <person name="Bergman C.M."/>
            <person name="Oliver B."/>
            <person name="Markow T.A."/>
            <person name="Kaufman T.C."/>
            <person name="Kellis M."/>
            <person name="Gelbart W."/>
            <person name="Iyer V.N."/>
            <person name="Pollard D.A."/>
            <person name="Sackton T.B."/>
            <person name="Larracuente A.M."/>
            <person name="Singh N.D."/>
            <person name="Abad J.P."/>
            <person name="Abt D.N."/>
            <person name="Adryan B."/>
            <person name="Aguade M."/>
            <person name="Akashi H."/>
            <person name="Anderson W.W."/>
            <person name="Aquadro C.F."/>
            <person name="Ardell D.H."/>
            <person name="Arguello R."/>
            <person name="Artieri C.G."/>
            <person name="Barbash D.A."/>
            <person name="Barker D."/>
            <person name="Barsanti P."/>
            <person name="Batterham P."/>
            <person name="Batzoglou S."/>
            <person name="Begun D."/>
            <person name="Bhutkar A."/>
            <person name="Blanco E."/>
            <person name="Bosak S.A."/>
            <person name="Bradley R.K."/>
            <person name="Brand A.D."/>
            <person name="Brent M.R."/>
            <person name="Brooks A.N."/>
            <person name="Brown R.H."/>
            <person name="Butlin R.K."/>
            <person name="Caggese C."/>
            <person name="Calvi B.R."/>
            <person name="Bernardo de Carvalho A."/>
            <person name="Caspi A."/>
            <person name="Castrezana S."/>
            <person name="Celniker S.E."/>
            <person name="Chang J.L."/>
            <person name="Chapple C."/>
            <person name="Chatterji S."/>
            <person name="Chinwalla A."/>
            <person name="Civetta A."/>
            <person name="Clifton S.W."/>
            <person name="Comeron J.M."/>
            <person name="Costello J.C."/>
            <person name="Coyne J.A."/>
            <person name="Daub J."/>
            <person name="David R.G."/>
            <person name="Delcher A.L."/>
            <person name="Delehaunty K."/>
            <person name="Do C.B."/>
            <person name="Ebling H."/>
            <person name="Edwards K."/>
            <person name="Eickbush T."/>
            <person name="Evans J.D."/>
            <person name="Filipski A."/>
            <person name="Findeiss S."/>
            <person name="Freyhult E."/>
            <person name="Fulton L."/>
            <person name="Fulton R."/>
            <person name="Garcia A.C."/>
            <person name="Gardiner A."/>
            <person name="Garfield D.A."/>
            <person name="Garvin B.E."/>
            <person name="Gibson G."/>
            <person name="Gilbert D."/>
            <person name="Gnerre S."/>
            <person name="Godfrey J."/>
            <person name="Good R."/>
            <person name="Gotea V."/>
            <person name="Gravely B."/>
            <person name="Greenberg A.J."/>
            <person name="Griffiths-Jones S."/>
            <person name="Gross S."/>
            <person name="Guigo R."/>
            <person name="Gustafson E.A."/>
            <person name="Haerty W."/>
            <person name="Hahn M.W."/>
            <person name="Halligan D.L."/>
            <person name="Halpern A.L."/>
            <person name="Halter G.M."/>
            <person name="Han M.V."/>
            <person name="Heger A."/>
            <person name="Hillier L."/>
            <person name="Hinrichs A.S."/>
            <person name="Holmes I."/>
            <person name="Hoskins R.A."/>
            <person name="Hubisz M.J."/>
            <person name="Hultmark D."/>
            <person name="Huntley M.A."/>
            <person name="Jaffe D.B."/>
            <person name="Jagadeeshan S."/>
            <person name="Jeck W.R."/>
            <person name="Johnson J."/>
            <person name="Jones C.D."/>
            <person name="Jordan W.C."/>
            <person name="Karpen G.H."/>
            <person name="Kataoka E."/>
            <person name="Keightley P.D."/>
            <person name="Kheradpour P."/>
            <person name="Kirkness E.F."/>
            <person name="Koerich L.B."/>
            <person name="Kristiansen K."/>
            <person name="Kudrna D."/>
            <person name="Kulathinal R.J."/>
            <person name="Kumar S."/>
            <person name="Kwok R."/>
            <person name="Lander E."/>
            <person name="Langley C.H."/>
            <person name="Lapoint R."/>
            <person name="Lazzaro B.P."/>
            <person name="Lee S.J."/>
            <person name="Levesque L."/>
            <person name="Li R."/>
            <person name="Lin C.F."/>
            <person name="Lin M.F."/>
            <person name="Lindblad-Toh K."/>
            <person name="Llopart A."/>
            <person name="Long M."/>
            <person name="Low L."/>
            <person name="Lozovsky E."/>
            <person name="Lu J."/>
            <person name="Luo M."/>
            <person name="Machado C.A."/>
            <person name="Makalowski W."/>
            <person name="Marzo M."/>
            <person name="Matsuda M."/>
            <person name="Matzkin L."/>
            <person name="McAllister B."/>
            <person name="McBride C.S."/>
            <person name="McKernan B."/>
            <person name="McKernan K."/>
            <person name="Mendez-Lago M."/>
            <person name="Minx P."/>
            <person name="Mollenhauer M.U."/>
            <person name="Montooth K."/>
            <person name="Mount S.M."/>
            <person name="Mu X."/>
            <person name="Myers E."/>
            <person name="Negre B."/>
            <person name="Newfeld S."/>
            <person name="Nielsen R."/>
            <person name="Noor M.A."/>
            <person name="O'Grady P."/>
            <person name="Pachter L."/>
            <person name="Papaceit M."/>
            <person name="Parisi M.J."/>
            <person name="Parisi M."/>
            <person name="Parts L."/>
            <person name="Pedersen J.S."/>
            <person name="Pesole G."/>
            <person name="Phillippy A.M."/>
            <person name="Ponting C.P."/>
            <person name="Pop M."/>
            <person name="Porcelli D."/>
            <person name="Powell J.R."/>
            <person name="Prohaska S."/>
            <person name="Pruitt K."/>
            <person name="Puig M."/>
            <person name="Quesneville H."/>
            <person name="Ram K.R."/>
            <person name="Rand D."/>
            <person name="Rasmussen M.D."/>
            <person name="Reed L.K."/>
            <person name="Reenan R."/>
            <person name="Reily A."/>
            <person name="Remington K.A."/>
            <person name="Rieger T.T."/>
            <person name="Ritchie M.G."/>
            <person name="Robin C."/>
            <person name="Rogers Y.H."/>
            <person name="Rohde C."/>
            <person name="Rozas J."/>
            <person name="Rubenfield M.J."/>
            <person name="Ruiz A."/>
            <person name="Russo S."/>
            <person name="Salzberg S.L."/>
            <person name="Sanchez-Gracia A."/>
            <person name="Saranga D.J."/>
            <person name="Sato H."/>
            <person name="Schaeffer S.W."/>
            <person name="Schatz M.C."/>
            <person name="Schlenke T."/>
            <person name="Schwartz R."/>
            <person name="Segarra C."/>
            <person name="Singh R.S."/>
            <person name="Sirot L."/>
            <person name="Sirota M."/>
            <person name="Sisneros N.B."/>
            <person name="Smith C.D."/>
            <person name="Smith T.F."/>
            <person name="Spieth J."/>
            <person name="Stage D.E."/>
            <person name="Stark A."/>
            <person name="Stephan W."/>
            <person name="Strausberg R.L."/>
            <person name="Strempel S."/>
            <person name="Sturgill D."/>
            <person name="Sutton G."/>
            <person name="Sutton G.G."/>
            <person name="Tao W."/>
            <person name="Teichmann S."/>
            <person name="Tobari Y.N."/>
            <person name="Tomimura Y."/>
            <person name="Tsolas J.M."/>
            <person name="Valente V.L."/>
            <person name="Venter E."/>
            <person name="Venter J.C."/>
            <person name="Vicario S."/>
            <person name="Vieira F.G."/>
            <person name="Vilella A.J."/>
            <person name="Villasante A."/>
            <person name="Walenz B."/>
            <person name="Wang J."/>
            <person name="Wasserman M."/>
            <person name="Watts T."/>
            <person name="Wilson D."/>
            <person name="Wilson R.K."/>
            <person name="Wing R.A."/>
            <person name="Wolfner M.F."/>
            <person name="Wong A."/>
            <person name="Wong G.K."/>
            <person name="Wu C.I."/>
            <person name="Wu G."/>
            <person name="Yamamoto D."/>
            <person name="Yang H.P."/>
            <person name="Yang S.P."/>
            <person name="Yorke J.A."/>
            <person name="Yoshida K."/>
            <person name="Zdobnov E."/>
            <person name="Zhang P."/>
            <person name="Zhang Y."/>
            <person name="Zimin A.V."/>
            <person name="Baldwin J."/>
            <person name="Abdouelleil A."/>
            <person name="Abdulkadir J."/>
            <person name="Abebe A."/>
            <person name="Abera B."/>
            <person name="Abreu J."/>
            <person name="Acer S.C."/>
            <person name="Aftuck L."/>
            <person name="Alexander A."/>
            <person name="An P."/>
            <person name="Anderson E."/>
            <person name="Anderson S."/>
            <person name="Arachi H."/>
            <person name="Azer M."/>
            <person name="Bachantsang P."/>
            <person name="Barry A."/>
            <person name="Bayul T."/>
            <person name="Berlin A."/>
            <person name="Bessette D."/>
            <person name="Bloom T."/>
            <person name="Blye J."/>
            <person name="Boguslavskiy L."/>
            <person name="Bonnet C."/>
            <person name="Boukhgalter B."/>
            <person name="Bourzgui I."/>
            <person name="Brown A."/>
            <person name="Cahill P."/>
            <person name="Channer S."/>
            <person name="Cheshatsang Y."/>
            <person name="Chuda L."/>
            <person name="Citroen M."/>
            <person name="Collymore A."/>
            <person name="Cooke P."/>
            <person name="Costello M."/>
            <person name="D'Aco K."/>
            <person name="Daza R."/>
            <person name="De Haan G."/>
            <person name="DeGray S."/>
            <person name="DeMaso C."/>
            <person name="Dhargay N."/>
            <person name="Dooley K."/>
            <person name="Dooley E."/>
            <person name="Doricent M."/>
            <person name="Dorje P."/>
            <person name="Dorjee K."/>
            <person name="Dupes A."/>
            <person name="Elong R."/>
            <person name="Falk J."/>
            <person name="Farina A."/>
            <person name="Faro S."/>
            <person name="Ferguson D."/>
            <person name="Fisher S."/>
            <person name="Foley C.D."/>
            <person name="Franke A."/>
            <person name="Friedrich D."/>
            <person name="Gadbois L."/>
            <person name="Gearin G."/>
            <person name="Gearin C.R."/>
            <person name="Giannoukos G."/>
            <person name="Goode T."/>
            <person name="Graham J."/>
            <person name="Grandbois E."/>
            <person name="Grewal S."/>
            <person name="Gyaltsen K."/>
            <person name="Hafez N."/>
            <person name="Hagos B."/>
            <person name="Hall J."/>
            <person name="Henson C."/>
            <person name="Hollinger A."/>
            <person name="Honan T."/>
            <person name="Huard M.D."/>
            <person name="Hughes L."/>
            <person name="Hurhula B."/>
            <person name="Husby M.E."/>
            <person name="Kamat A."/>
            <person name="Kanga B."/>
            <person name="Kashin S."/>
            <person name="Khazanovich D."/>
            <person name="Kisner P."/>
            <person name="Lance K."/>
            <person name="Lara M."/>
            <person name="Lee W."/>
            <person name="Lennon N."/>
            <person name="Letendre F."/>
            <person name="LeVine R."/>
            <person name="Lipovsky A."/>
            <person name="Liu X."/>
            <person name="Liu J."/>
            <person name="Liu S."/>
            <person name="Lokyitsang T."/>
            <person name="Lokyitsang Y."/>
            <person name="Lubonja R."/>
            <person name="Lui A."/>
            <person name="MacDonald P."/>
            <person name="Magnisalis V."/>
            <person name="Maru K."/>
            <person name="Matthews C."/>
            <person name="McCusker W."/>
            <person name="McDonough S."/>
            <person name="Mehta T."/>
            <person name="Meldrim J."/>
            <person name="Meneus L."/>
            <person name="Mihai O."/>
            <person name="Mihalev A."/>
            <person name="Mihova T."/>
            <person name="Mittelman R."/>
            <person name="Mlenga V."/>
            <person name="Montmayeur A."/>
            <person name="Mulrain L."/>
            <person name="Navidi A."/>
            <person name="Naylor J."/>
            <person name="Negash T."/>
            <person name="Nguyen T."/>
            <person name="Nguyen N."/>
            <person name="Nicol R."/>
            <person name="Norbu C."/>
            <person name="Norbu N."/>
            <person name="Novod N."/>
            <person name="O'Neill B."/>
            <person name="Osman S."/>
            <person name="Markiewicz E."/>
            <person name="Oyono O.L."/>
            <person name="Patti C."/>
            <person name="Phunkhang P."/>
            <person name="Pierre F."/>
            <person name="Priest M."/>
            <person name="Raghuraman S."/>
            <person name="Rege F."/>
            <person name="Reyes R."/>
            <person name="Rise C."/>
            <person name="Rogov P."/>
            <person name="Ross K."/>
            <person name="Ryan E."/>
            <person name="Settipalli S."/>
            <person name="Shea T."/>
            <person name="Sherpa N."/>
            <person name="Shi L."/>
            <person name="Shih D."/>
            <person name="Sparrow T."/>
            <person name="Spaulding J."/>
            <person name="Stalker J."/>
            <person name="Stange-Thomann N."/>
            <person name="Stavropoulos S."/>
            <person name="Stone C."/>
            <person name="Strader C."/>
            <person name="Tesfaye S."/>
            <person name="Thomson T."/>
            <person name="Thoulutsang Y."/>
            <person name="Thoulutsang D."/>
            <person name="Topham K."/>
            <person name="Topping I."/>
            <person name="Tsamla T."/>
            <person name="Vassiliev H."/>
            <person name="Vo A."/>
            <person name="Wangchuk T."/>
            <person name="Wangdi T."/>
            <person name="Weiand M."/>
            <person name="Wilkinson J."/>
            <person name="Wilson A."/>
            <person name="Yadav S."/>
            <person name="Young G."/>
            <person name="Yu Q."/>
            <person name="Zembek L."/>
            <person name="Zhong D."/>
            <person name="Zimmer A."/>
            <person name="Zwirko Z."/>
            <person name="Jaffe D.B."/>
            <person name="Alvarez P."/>
            <person name="Brockman W."/>
            <person name="Butler J."/>
            <person name="Chin C."/>
            <person name="Gnerre S."/>
            <person name="Grabherr M."/>
            <person name="Kleber M."/>
            <person name="Mauceli E."/>
            <person name="MacCallum I."/>
        </authorList>
    </citation>
    <scope>NUCLEOTIDE SEQUENCE [LARGE SCALE GENOMIC DNA]</scope>
    <source>
        <strain evidence="10">Tucson 15287-2541.00</strain>
    </source>
</reference>
<dbReference type="Pfam" id="PF10406">
    <property type="entry name" value="TAF8_C"/>
    <property type="match status" value="1"/>
</dbReference>
<evidence type="ECO:0000313" key="10">
    <source>
        <dbReference type="Proteomes" id="UP000001070"/>
    </source>
</evidence>
<dbReference type="eggNOG" id="KOG4336">
    <property type="taxonomic scope" value="Eukaryota"/>
</dbReference>
<comment type="subcellular location">
    <subcellularLocation>
        <location evidence="1">Nucleus</location>
    </subcellularLocation>
</comment>